<protein>
    <recommendedName>
        <fullName evidence="2">cysteine-S-conjugate beta-lyase</fullName>
        <ecNumber evidence="2">4.4.1.13</ecNumber>
    </recommendedName>
</protein>
<dbReference type="AlphaFoldDB" id="A0A5J4UTI5"/>
<comment type="similarity">
    <text evidence="5">Belongs to the class-II pyridoxal-phosphate-dependent aminotransferase family. MalY/PatB cystathionine beta-lyase subfamily.</text>
</comment>
<dbReference type="InterPro" id="IPR051798">
    <property type="entry name" value="Class-II_PLP-Dep_Aminotrans"/>
</dbReference>
<evidence type="ECO:0000256" key="4">
    <source>
        <dbReference type="ARBA" id="ARBA00023239"/>
    </source>
</evidence>
<proteinExistence type="inferred from homology"/>
<accession>A0A5J4UTI5</accession>
<evidence type="ECO:0000256" key="3">
    <source>
        <dbReference type="ARBA" id="ARBA00022898"/>
    </source>
</evidence>
<comment type="cofactor">
    <cofactor evidence="1">
        <name>pyridoxal 5'-phosphate</name>
        <dbReference type="ChEBI" id="CHEBI:597326"/>
    </cofactor>
</comment>
<dbReference type="InterPro" id="IPR015424">
    <property type="entry name" value="PyrdxlP-dep_Trfase"/>
</dbReference>
<dbReference type="EC" id="4.4.1.13" evidence="2"/>
<dbReference type="Gene3D" id="3.40.640.10">
    <property type="entry name" value="Type I PLP-dependent aspartate aminotransferase-like (Major domain)"/>
    <property type="match status" value="1"/>
</dbReference>
<dbReference type="SUPFAM" id="SSF53383">
    <property type="entry name" value="PLP-dependent transferases"/>
    <property type="match status" value="1"/>
</dbReference>
<dbReference type="EMBL" id="SNRW01012505">
    <property type="protein sequence ID" value="KAA6373738.1"/>
    <property type="molecule type" value="Genomic_DNA"/>
</dbReference>
<evidence type="ECO:0000313" key="8">
    <source>
        <dbReference type="Proteomes" id="UP000324800"/>
    </source>
</evidence>
<dbReference type="Gene3D" id="3.90.1150.10">
    <property type="entry name" value="Aspartate Aminotransferase, domain 1"/>
    <property type="match status" value="2"/>
</dbReference>
<reference evidence="7 8" key="1">
    <citation type="submission" date="2019-03" db="EMBL/GenBank/DDBJ databases">
        <title>Single cell metagenomics reveals metabolic interactions within the superorganism composed of flagellate Streblomastix strix and complex community of Bacteroidetes bacteria on its surface.</title>
        <authorList>
            <person name="Treitli S.C."/>
            <person name="Kolisko M."/>
            <person name="Husnik F."/>
            <person name="Keeling P."/>
            <person name="Hampl V."/>
        </authorList>
    </citation>
    <scope>NUCLEOTIDE SEQUENCE [LARGE SCALE GENOMIC DNA]</scope>
    <source>
        <strain evidence="7">ST1C</strain>
    </source>
</reference>
<keyword evidence="4 7" id="KW-0456">Lyase</keyword>
<organism evidence="7 8">
    <name type="scientific">Streblomastix strix</name>
    <dbReference type="NCBI Taxonomy" id="222440"/>
    <lineage>
        <taxon>Eukaryota</taxon>
        <taxon>Metamonada</taxon>
        <taxon>Preaxostyla</taxon>
        <taxon>Oxymonadida</taxon>
        <taxon>Streblomastigidae</taxon>
        <taxon>Streblomastix</taxon>
    </lineage>
</organism>
<keyword evidence="3" id="KW-0663">Pyridoxal phosphate</keyword>
<name>A0A5J4UTI5_9EUKA</name>
<evidence type="ECO:0000256" key="1">
    <source>
        <dbReference type="ARBA" id="ARBA00001933"/>
    </source>
</evidence>
<dbReference type="PANTHER" id="PTHR43525:SF1">
    <property type="entry name" value="PROTEIN MALY"/>
    <property type="match status" value="1"/>
</dbReference>
<feature type="domain" description="Aminotransferase class I/classII large" evidence="6">
    <location>
        <begin position="41"/>
        <end position="446"/>
    </location>
</feature>
<sequence length="463" mass="53261">MTDIPIEFIDRHGTDCIKWDQNLPSKCNKEPIYAWCADQDFATPQPIAQAIKTRASHPVFGYPIIPETVNEAIKHWAHSRFNWDIKSEWISLSPGVCTSIAFCVQAYTHPGDYVVTLSPGYFPVTNIAVDNGCRVIHSRMMFNDQTKKFEINFADLEQKIAQNDVKIFFLTNPHNPTGRSFSKQELQKIGEICLKNKVLVVSDEIHWDLVLHFNSDEEEEEKDLNSLFHHKHIPFSSLSPEIADITILLSAPSKTFNLPSLLCSYAIITNPKLKQQFDFRMTCNAHRMKNCVAFPAIISAYTQCSSWVDKTRKLYRDNFLIVKIFFLQEKYRNLVDVVEQEATFLLFINFNKAIVHFKYIDPTTKQEIYPLPRNTDIVTGKSFIPEINDGGTFDPLNPDALKSFFFERIAVLFMEGAQFSLEDGDGWIRLNIATEPKIISEIVHRIGELLDQLEEEIKARDKQ</sequence>
<dbReference type="GO" id="GO:0030170">
    <property type="term" value="F:pyridoxal phosphate binding"/>
    <property type="evidence" value="ECO:0007669"/>
    <property type="project" value="InterPro"/>
</dbReference>
<dbReference type="CDD" id="cd00609">
    <property type="entry name" value="AAT_like"/>
    <property type="match status" value="1"/>
</dbReference>
<evidence type="ECO:0000256" key="2">
    <source>
        <dbReference type="ARBA" id="ARBA00012224"/>
    </source>
</evidence>
<dbReference type="InterPro" id="IPR004839">
    <property type="entry name" value="Aminotransferase_I/II_large"/>
</dbReference>
<dbReference type="Proteomes" id="UP000324800">
    <property type="component" value="Unassembled WGS sequence"/>
</dbReference>
<dbReference type="InterPro" id="IPR015422">
    <property type="entry name" value="PyrdxlP-dep_Trfase_small"/>
</dbReference>
<dbReference type="InterPro" id="IPR015421">
    <property type="entry name" value="PyrdxlP-dep_Trfase_major"/>
</dbReference>
<dbReference type="Pfam" id="PF00155">
    <property type="entry name" value="Aminotran_1_2"/>
    <property type="match status" value="1"/>
</dbReference>
<dbReference type="OrthoDB" id="7042322at2759"/>
<evidence type="ECO:0000256" key="5">
    <source>
        <dbReference type="ARBA" id="ARBA00037974"/>
    </source>
</evidence>
<dbReference type="PANTHER" id="PTHR43525">
    <property type="entry name" value="PROTEIN MALY"/>
    <property type="match status" value="1"/>
</dbReference>
<comment type="caution">
    <text evidence="7">The sequence shown here is derived from an EMBL/GenBank/DDBJ whole genome shotgun (WGS) entry which is preliminary data.</text>
</comment>
<evidence type="ECO:0000313" key="7">
    <source>
        <dbReference type="EMBL" id="KAA6373738.1"/>
    </source>
</evidence>
<evidence type="ECO:0000259" key="6">
    <source>
        <dbReference type="Pfam" id="PF00155"/>
    </source>
</evidence>
<gene>
    <name evidence="7" type="ORF">EZS28_030736</name>
</gene>
<dbReference type="GO" id="GO:0047804">
    <property type="term" value="F:cysteine-S-conjugate beta-lyase activity"/>
    <property type="evidence" value="ECO:0007669"/>
    <property type="project" value="UniProtKB-EC"/>
</dbReference>